<sequence>MYWPLGWPKELFVGQQDENKCKPRTAIMTLEEMKCIVPNRYHMLFALLGSSSVSIWHSKPCVEILCYKRPAEQVQRQGEFVRAEWRADSSMLACNTTKGFLLLYLLEQDIKGETGLTLYEHRGPRPTNDTQESVPALRLSLKHVVPMPEGMLSLCCVRDELLVTSKDGLLHFFSWENSETERILSIMDIPFAMDLQQSRGSSLDEVRSIKEALFSPYLDGFVVLLSDGRAALVAPSMHGEKFNYSQNYQGIWAPGLSNSTTAAINNKYRLLAFGTLDGDCSVFGVDDVTGALVLSHKMILEKKFYPGVKVGPINNLVWTPDGCALAVTWESGGLAVFSVFGSCLMCTLGGDFGVTAEGLRREASIFTSLCWGTEGYQLWMIMQDKKESKKGLYQLSFTKSALTSNPNSSNHSHVILQAEDRIFFTPHSEERRGSRNQINSVGSKQWMVIQMPCNYLSGNWPIRFSAVDSKGAYVAIAGNFGFAHYSVATKKWKLFGNIMHERDMVVTGGLTWWQDFICVACYNLQESRDEMRIYPRSTNLDNSFAHFRRLRSQILLVNTYQDNLILFCADYKIELFKIEAEKKDGTPTAKLTPLQDIYLARYVAYPSLVVSITMTTLHMDWSGRRQASHKESETLIINVAGRLLILHRTPEEEFSVPPVVLASSVETLWAPPSPRDKRKLHLLDTLWLNCGAAGMRVWLPLFPRNNEKLLSRRIMLPFLSDIYPLAVLFEEAIVLGAANDTMQYPGGQETAGFPFSTLKRTCDIYLHQILRQLLRRNLGQHALALAQTCTSLPYFPHVLELMLHEVLEEEATASEPIPDPLLPTIVKFITEFPEYLQTIVHCARKTEIALWQYLFQSVGKPRDLFEECLENGKLETAATYLIILQNLEKLSVAREDATKLLNLSLQKCRWKLAADLTRFLKAIGDGDQCSPSFRHPTLLNANIYPVVPNVKPATTKTVNGVNFARDKYGREKDENQARISDNILPRVPSEAKLTPKHNVGMGRTISSPVNLLTPEKSVGKYEDAEEEKAFFPDEKSGSGPCSGRSPDSRPSSPDNAEIPAEHYYIETILTRQARKMLEDMRLRDLGQFAAHMQFQLVPFLKREQGRAATVINPVKALKKLHDDFEWPHPTSSASVSKRLIKEFPRSLSMQEQGSASVDPIDQLNRHERFEMLSTQQETFQSQQRKIQFEELSIASLQEANLMPLGNPELQSLAGFSELSEGDSVEDLSMDHLETQSQLSHLVLDAARGPVRTEMQLRYLLELTLESSCHEWSLLISLVLRDAETIQRLITRANDQVLETLAAVLKAIEKWAGLESQGYRVFVLCIRQQNPNTINKMMNSDRLPDLYQPPSPDSHELASASPTLTRAQVGSSLRKNSDPFAESRSQLQRSETAPELEEQAGYADQCSIQ</sequence>
<dbReference type="InterPro" id="IPR009771">
    <property type="entry name" value="RIC1_C"/>
</dbReference>
<dbReference type="Proteomes" id="UP000001307">
    <property type="component" value="Unassembled WGS sequence"/>
</dbReference>
<feature type="compositionally biased region" description="Polar residues" evidence="4">
    <location>
        <begin position="1359"/>
        <end position="1373"/>
    </location>
</feature>
<evidence type="ECO:0000259" key="5">
    <source>
        <dbReference type="Pfam" id="PF07064"/>
    </source>
</evidence>
<dbReference type="GO" id="GO:0034066">
    <property type="term" value="C:Ric1-Rgp1 guanyl-nucleotide exchange factor complex"/>
    <property type="evidence" value="ECO:0007669"/>
    <property type="project" value="InterPro"/>
</dbReference>
<dbReference type="InterPro" id="IPR040096">
    <property type="entry name" value="Ric1"/>
</dbReference>
<dbReference type="GO" id="GO:0000139">
    <property type="term" value="C:Golgi membrane"/>
    <property type="evidence" value="ECO:0007669"/>
    <property type="project" value="TreeGrafter"/>
</dbReference>
<evidence type="ECO:0000256" key="4">
    <source>
        <dbReference type="SAM" id="MobiDB-lite"/>
    </source>
</evidence>
<dbReference type="SUPFAM" id="SSF101898">
    <property type="entry name" value="NHL repeat"/>
    <property type="match status" value="1"/>
</dbReference>
<keyword evidence="2" id="KW-0472">Membrane</keyword>
<dbReference type="GO" id="GO:0005829">
    <property type="term" value="C:cytosol"/>
    <property type="evidence" value="ECO:0007669"/>
    <property type="project" value="TreeGrafter"/>
</dbReference>
<dbReference type="InParanoid" id="E4WPV9"/>
<proteinExistence type="predicted"/>
<evidence type="ECO:0000313" key="7">
    <source>
        <dbReference type="Proteomes" id="UP000001307"/>
    </source>
</evidence>
<evidence type="ECO:0000256" key="1">
    <source>
        <dbReference type="ARBA" id="ARBA00004370"/>
    </source>
</evidence>
<dbReference type="GO" id="GO:0042147">
    <property type="term" value="P:retrograde transport, endosome to Golgi"/>
    <property type="evidence" value="ECO:0007669"/>
    <property type="project" value="TreeGrafter"/>
</dbReference>
<accession>E4WPV9</accession>
<organism evidence="6">
    <name type="scientific">Oikopleura dioica</name>
    <name type="common">Tunicate</name>
    <dbReference type="NCBI Taxonomy" id="34765"/>
    <lineage>
        <taxon>Eukaryota</taxon>
        <taxon>Metazoa</taxon>
        <taxon>Chordata</taxon>
        <taxon>Tunicata</taxon>
        <taxon>Appendicularia</taxon>
        <taxon>Copelata</taxon>
        <taxon>Oikopleuridae</taxon>
        <taxon>Oikopleura</taxon>
    </lineage>
</organism>
<reference evidence="6" key="1">
    <citation type="journal article" date="2010" name="Science">
        <title>Plasticity of animal genome architecture unmasked by rapid evolution of a pelagic tunicate.</title>
        <authorList>
            <person name="Denoeud F."/>
            <person name="Henriet S."/>
            <person name="Mungpakdee S."/>
            <person name="Aury J.M."/>
            <person name="Da Silva C."/>
            <person name="Brinkmann H."/>
            <person name="Mikhaleva J."/>
            <person name="Olsen L.C."/>
            <person name="Jubin C."/>
            <person name="Canestro C."/>
            <person name="Bouquet J.M."/>
            <person name="Danks G."/>
            <person name="Poulain J."/>
            <person name="Campsteijn C."/>
            <person name="Adamski M."/>
            <person name="Cross I."/>
            <person name="Yadetie F."/>
            <person name="Muffato M."/>
            <person name="Louis A."/>
            <person name="Butcher S."/>
            <person name="Tsagkogeorga G."/>
            <person name="Konrad A."/>
            <person name="Singh S."/>
            <person name="Jensen M.F."/>
            <person name="Cong E.H."/>
            <person name="Eikeseth-Otteraa H."/>
            <person name="Noel B."/>
            <person name="Anthouard V."/>
            <person name="Porcel B.M."/>
            <person name="Kachouri-Lafond R."/>
            <person name="Nishino A."/>
            <person name="Ugolini M."/>
            <person name="Chourrout P."/>
            <person name="Nishida H."/>
            <person name="Aasland R."/>
            <person name="Huzurbazar S."/>
            <person name="Westhof E."/>
            <person name="Delsuc F."/>
            <person name="Lehrach H."/>
            <person name="Reinhardt R."/>
            <person name="Weissenbach J."/>
            <person name="Roy S.W."/>
            <person name="Artiguenave F."/>
            <person name="Postlethwait J.H."/>
            <person name="Manak J.R."/>
            <person name="Thompson E.M."/>
            <person name="Jaillon O."/>
            <person name="Du Pasquier L."/>
            <person name="Boudinot P."/>
            <person name="Liberles D.A."/>
            <person name="Volff J.N."/>
            <person name="Philippe H."/>
            <person name="Lenhard B."/>
            <person name="Roest Crollius H."/>
            <person name="Wincker P."/>
            <person name="Chourrout D."/>
        </authorList>
    </citation>
    <scope>NUCLEOTIDE SEQUENCE [LARGE SCALE GENOMIC DNA]</scope>
</reference>
<name>E4WPV9_OIKDI</name>
<feature type="region of interest" description="Disordered" evidence="4">
    <location>
        <begin position="972"/>
        <end position="1059"/>
    </location>
</feature>
<dbReference type="GO" id="GO:0006886">
    <property type="term" value="P:intracellular protein transport"/>
    <property type="evidence" value="ECO:0007669"/>
    <property type="project" value="InterPro"/>
</dbReference>
<gene>
    <name evidence="6" type="ORF">GSOID_T00000786001</name>
</gene>
<dbReference type="Pfam" id="PF07064">
    <property type="entry name" value="RIC1"/>
    <property type="match status" value="1"/>
</dbReference>
<dbReference type="OrthoDB" id="67540at2759"/>
<dbReference type="PANTHER" id="PTHR22746">
    <property type="entry name" value="RAB6A-GEF COMPLEX PARTNER PROTEIN 1"/>
    <property type="match status" value="1"/>
</dbReference>
<dbReference type="EMBL" id="FN653015">
    <property type="protein sequence ID" value="CBY20780.1"/>
    <property type="molecule type" value="Genomic_DNA"/>
</dbReference>
<keyword evidence="7" id="KW-1185">Reference proteome</keyword>
<feature type="compositionally biased region" description="Basic and acidic residues" evidence="4">
    <location>
        <begin position="1017"/>
        <end position="1036"/>
    </location>
</feature>
<dbReference type="PANTHER" id="PTHR22746:SF10">
    <property type="entry name" value="GUANINE NUCLEOTIDE EXCHANGE FACTOR SUBUNIT RIC1"/>
    <property type="match status" value="1"/>
</dbReference>
<feature type="region of interest" description="Disordered" evidence="4">
    <location>
        <begin position="1333"/>
        <end position="1408"/>
    </location>
</feature>
<comment type="subcellular location">
    <subcellularLocation>
        <location evidence="1">Membrane</location>
    </subcellularLocation>
</comment>
<feature type="domain" description="RIC1 C-terminal alpha solenoid region" evidence="5">
    <location>
        <begin position="767"/>
        <end position="927"/>
    </location>
</feature>
<feature type="compositionally biased region" description="Low complexity" evidence="4">
    <location>
        <begin position="1037"/>
        <end position="1054"/>
    </location>
</feature>
<protein>
    <recommendedName>
        <fullName evidence="3">Protein RIC1 homolog</fullName>
    </recommendedName>
</protein>
<dbReference type="Pfam" id="PF25440">
    <property type="entry name" value="Beta-prop_RIC1_2nd"/>
    <property type="match status" value="1"/>
</dbReference>
<evidence type="ECO:0000256" key="2">
    <source>
        <dbReference type="ARBA" id="ARBA00023136"/>
    </source>
</evidence>
<evidence type="ECO:0000256" key="3">
    <source>
        <dbReference type="ARBA" id="ARBA00029879"/>
    </source>
</evidence>
<evidence type="ECO:0000313" key="6">
    <source>
        <dbReference type="EMBL" id="CBY20780.1"/>
    </source>
</evidence>